<name>A0A831UJ28_GEOME</name>
<feature type="transmembrane region" description="Helical" evidence="1">
    <location>
        <begin position="93"/>
        <end position="113"/>
    </location>
</feature>
<protein>
    <submittedName>
        <fullName evidence="2">Uncharacterized protein</fullName>
    </submittedName>
</protein>
<accession>A0A831UJ28</accession>
<evidence type="ECO:0000256" key="1">
    <source>
        <dbReference type="SAM" id="Phobius"/>
    </source>
</evidence>
<evidence type="ECO:0000313" key="2">
    <source>
        <dbReference type="EMBL" id="HEN43189.1"/>
    </source>
</evidence>
<dbReference type="EMBL" id="DSOV01000056">
    <property type="protein sequence ID" value="HEN43189.1"/>
    <property type="molecule type" value="Genomic_DNA"/>
</dbReference>
<gene>
    <name evidence="2" type="ORF">ENQ87_12615</name>
</gene>
<keyword evidence="1" id="KW-1133">Transmembrane helix</keyword>
<organism evidence="2">
    <name type="scientific">Geobacter metallireducens</name>
    <dbReference type="NCBI Taxonomy" id="28232"/>
    <lineage>
        <taxon>Bacteria</taxon>
        <taxon>Pseudomonadati</taxon>
        <taxon>Thermodesulfobacteriota</taxon>
        <taxon>Desulfuromonadia</taxon>
        <taxon>Geobacterales</taxon>
        <taxon>Geobacteraceae</taxon>
        <taxon>Geobacter</taxon>
    </lineage>
</organism>
<keyword evidence="1" id="KW-0472">Membrane</keyword>
<proteinExistence type="predicted"/>
<sequence>MGEITRQARGELRQLPLMLGKLAGGIAAVVGFTAAVLIVSRRPGWSAGDILPSLLLGGAGVVLFVLSGRALARRSASQGEGGAPPAAGGRTSLLSWVLLLLLSGIFLAFVWFMTR</sequence>
<reference evidence="2" key="1">
    <citation type="journal article" date="2020" name="mSystems">
        <title>Genome- and Community-Level Interaction Insights into Carbon Utilization and Element Cycling Functions of Hydrothermarchaeota in Hydrothermal Sediment.</title>
        <authorList>
            <person name="Zhou Z."/>
            <person name="Liu Y."/>
            <person name="Xu W."/>
            <person name="Pan J."/>
            <person name="Luo Z.H."/>
            <person name="Li M."/>
        </authorList>
    </citation>
    <scope>NUCLEOTIDE SEQUENCE [LARGE SCALE GENOMIC DNA]</scope>
    <source>
        <strain evidence="2">SpSt-349</strain>
    </source>
</reference>
<feature type="transmembrane region" description="Helical" evidence="1">
    <location>
        <begin position="51"/>
        <end position="72"/>
    </location>
</feature>
<dbReference type="AlphaFoldDB" id="A0A831UJ28"/>
<keyword evidence="1" id="KW-0812">Transmembrane</keyword>
<comment type="caution">
    <text evidence="2">The sequence shown here is derived from an EMBL/GenBank/DDBJ whole genome shotgun (WGS) entry which is preliminary data.</text>
</comment>
<feature type="transmembrane region" description="Helical" evidence="1">
    <location>
        <begin position="21"/>
        <end position="39"/>
    </location>
</feature>